<proteinExistence type="predicted"/>
<dbReference type="AlphaFoldDB" id="A0A2R6W4W0"/>
<evidence type="ECO:0000313" key="1">
    <source>
        <dbReference type="EMBL" id="PTQ28893.1"/>
    </source>
</evidence>
<name>A0A2R6W4W0_MARPO</name>
<dbReference type="Proteomes" id="UP000244005">
    <property type="component" value="Unassembled WGS sequence"/>
</dbReference>
<dbReference type="EMBL" id="KZ772822">
    <property type="protein sequence ID" value="PTQ28893.1"/>
    <property type="molecule type" value="Genomic_DNA"/>
</dbReference>
<reference evidence="2" key="1">
    <citation type="journal article" date="2017" name="Cell">
        <title>Insights into land plant evolution garnered from the Marchantia polymorpha genome.</title>
        <authorList>
            <person name="Bowman J.L."/>
            <person name="Kohchi T."/>
            <person name="Yamato K.T."/>
            <person name="Jenkins J."/>
            <person name="Shu S."/>
            <person name="Ishizaki K."/>
            <person name="Yamaoka S."/>
            <person name="Nishihama R."/>
            <person name="Nakamura Y."/>
            <person name="Berger F."/>
            <person name="Adam C."/>
            <person name="Aki S.S."/>
            <person name="Althoff F."/>
            <person name="Araki T."/>
            <person name="Arteaga-Vazquez M.A."/>
            <person name="Balasubrmanian S."/>
            <person name="Barry K."/>
            <person name="Bauer D."/>
            <person name="Boehm C.R."/>
            <person name="Briginshaw L."/>
            <person name="Caballero-Perez J."/>
            <person name="Catarino B."/>
            <person name="Chen F."/>
            <person name="Chiyoda S."/>
            <person name="Chovatia M."/>
            <person name="Davies K.M."/>
            <person name="Delmans M."/>
            <person name="Demura T."/>
            <person name="Dierschke T."/>
            <person name="Dolan L."/>
            <person name="Dorantes-Acosta A.E."/>
            <person name="Eklund D.M."/>
            <person name="Florent S.N."/>
            <person name="Flores-Sandoval E."/>
            <person name="Fujiyama A."/>
            <person name="Fukuzawa H."/>
            <person name="Galik B."/>
            <person name="Grimanelli D."/>
            <person name="Grimwood J."/>
            <person name="Grossniklaus U."/>
            <person name="Hamada T."/>
            <person name="Haseloff J."/>
            <person name="Hetherington A.J."/>
            <person name="Higo A."/>
            <person name="Hirakawa Y."/>
            <person name="Hundley H.N."/>
            <person name="Ikeda Y."/>
            <person name="Inoue K."/>
            <person name="Inoue S.I."/>
            <person name="Ishida S."/>
            <person name="Jia Q."/>
            <person name="Kakita M."/>
            <person name="Kanazawa T."/>
            <person name="Kawai Y."/>
            <person name="Kawashima T."/>
            <person name="Kennedy M."/>
            <person name="Kinose K."/>
            <person name="Kinoshita T."/>
            <person name="Kohara Y."/>
            <person name="Koide E."/>
            <person name="Komatsu K."/>
            <person name="Kopischke S."/>
            <person name="Kubo M."/>
            <person name="Kyozuka J."/>
            <person name="Lagercrantz U."/>
            <person name="Lin S.S."/>
            <person name="Lindquist E."/>
            <person name="Lipzen A.M."/>
            <person name="Lu C.W."/>
            <person name="De Luna E."/>
            <person name="Martienssen R.A."/>
            <person name="Minamino N."/>
            <person name="Mizutani M."/>
            <person name="Mizutani M."/>
            <person name="Mochizuki N."/>
            <person name="Monte I."/>
            <person name="Mosher R."/>
            <person name="Nagasaki H."/>
            <person name="Nakagami H."/>
            <person name="Naramoto S."/>
            <person name="Nishitani K."/>
            <person name="Ohtani M."/>
            <person name="Okamoto T."/>
            <person name="Okumura M."/>
            <person name="Phillips J."/>
            <person name="Pollak B."/>
            <person name="Reinders A."/>
            <person name="Rovekamp M."/>
            <person name="Sano R."/>
            <person name="Sawa S."/>
            <person name="Schmid M.W."/>
            <person name="Shirakawa M."/>
            <person name="Solano R."/>
            <person name="Spunde A."/>
            <person name="Suetsugu N."/>
            <person name="Sugano S."/>
            <person name="Sugiyama A."/>
            <person name="Sun R."/>
            <person name="Suzuki Y."/>
            <person name="Takenaka M."/>
            <person name="Takezawa D."/>
            <person name="Tomogane H."/>
            <person name="Tsuzuki M."/>
            <person name="Ueda T."/>
            <person name="Umeda M."/>
            <person name="Ward J.M."/>
            <person name="Watanabe Y."/>
            <person name="Yazaki K."/>
            <person name="Yokoyama R."/>
            <person name="Yoshitake Y."/>
            <person name="Yotsui I."/>
            <person name="Zachgo S."/>
            <person name="Schmutz J."/>
        </authorList>
    </citation>
    <scope>NUCLEOTIDE SEQUENCE [LARGE SCALE GENOMIC DNA]</scope>
    <source>
        <strain evidence="2">Tak-1</strain>
    </source>
</reference>
<keyword evidence="2" id="KW-1185">Reference proteome</keyword>
<protein>
    <submittedName>
        <fullName evidence="1">Uncharacterized protein</fullName>
    </submittedName>
</protein>
<evidence type="ECO:0000313" key="2">
    <source>
        <dbReference type="Proteomes" id="UP000244005"/>
    </source>
</evidence>
<gene>
    <name evidence="1" type="ORF">MARPO_0152s0009</name>
</gene>
<accession>A0A2R6W4W0</accession>
<organism evidence="1 2">
    <name type="scientific">Marchantia polymorpha</name>
    <name type="common">Common liverwort</name>
    <name type="synonym">Marchantia aquatica</name>
    <dbReference type="NCBI Taxonomy" id="3197"/>
    <lineage>
        <taxon>Eukaryota</taxon>
        <taxon>Viridiplantae</taxon>
        <taxon>Streptophyta</taxon>
        <taxon>Embryophyta</taxon>
        <taxon>Marchantiophyta</taxon>
        <taxon>Marchantiopsida</taxon>
        <taxon>Marchantiidae</taxon>
        <taxon>Marchantiales</taxon>
        <taxon>Marchantiaceae</taxon>
        <taxon>Marchantia</taxon>
    </lineage>
</organism>
<dbReference type="Gramene" id="Mp6g09470.1">
    <property type="protein sequence ID" value="Mp6g09470.1.cds1"/>
    <property type="gene ID" value="Mp6g09470"/>
</dbReference>
<sequence length="69" mass="7741">MDVKLEQHGAAQIFCRGRSRGCIMNQQPRSSTGVELLSRTGFEAALIFQVFIRSSQLISALRYTPVQQL</sequence>